<protein>
    <recommendedName>
        <fullName evidence="2">YcxB-like C-terminal domain-containing protein</fullName>
    </recommendedName>
</protein>
<accession>A0A401YIA4</accession>
<sequence>MTGPGRPPCDHGRVHISTTYIPTEADIAEGVLAFRRGLFRGLLGAGAVLSALGVVLVTRALLTGTTVLWPLAFVGFGVAMFALRFWAPIQAARQNKHMHGVPCEVTLTDEEFVTTLGGTRSETPWSTFRKIRRVDTQWIFEFGPTQAVTIPRRVFTDAENLELETFIHSRGRAAR</sequence>
<reference evidence="3 4" key="1">
    <citation type="submission" date="2018-12" db="EMBL/GenBank/DDBJ databases">
        <title>Draft genome sequence of Embleya hyalina NBRC 13850T.</title>
        <authorList>
            <person name="Komaki H."/>
            <person name="Hosoyama A."/>
            <person name="Kimura A."/>
            <person name="Ichikawa N."/>
            <person name="Tamura T."/>
        </authorList>
    </citation>
    <scope>NUCLEOTIDE SEQUENCE [LARGE SCALE GENOMIC DNA]</scope>
    <source>
        <strain evidence="3 4">NBRC 13850</strain>
    </source>
</reference>
<dbReference type="AlphaFoldDB" id="A0A401YIA4"/>
<organism evidence="3 4">
    <name type="scientific">Embleya hyalina</name>
    <dbReference type="NCBI Taxonomy" id="516124"/>
    <lineage>
        <taxon>Bacteria</taxon>
        <taxon>Bacillati</taxon>
        <taxon>Actinomycetota</taxon>
        <taxon>Actinomycetes</taxon>
        <taxon>Kitasatosporales</taxon>
        <taxon>Streptomycetaceae</taxon>
        <taxon>Embleya</taxon>
    </lineage>
</organism>
<keyword evidence="4" id="KW-1185">Reference proteome</keyword>
<gene>
    <name evidence="3" type="ORF">EHYA_02007</name>
</gene>
<keyword evidence="1" id="KW-0472">Membrane</keyword>
<evidence type="ECO:0000313" key="4">
    <source>
        <dbReference type="Proteomes" id="UP000286931"/>
    </source>
</evidence>
<feature type="transmembrane region" description="Helical" evidence="1">
    <location>
        <begin position="68"/>
        <end position="87"/>
    </location>
</feature>
<keyword evidence="1" id="KW-0812">Transmembrane</keyword>
<evidence type="ECO:0000313" key="3">
    <source>
        <dbReference type="EMBL" id="GCD94346.1"/>
    </source>
</evidence>
<feature type="domain" description="YcxB-like C-terminal" evidence="2">
    <location>
        <begin position="107"/>
        <end position="162"/>
    </location>
</feature>
<dbReference type="Pfam" id="PF14317">
    <property type="entry name" value="YcxB"/>
    <property type="match status" value="1"/>
</dbReference>
<evidence type="ECO:0000259" key="2">
    <source>
        <dbReference type="Pfam" id="PF14317"/>
    </source>
</evidence>
<dbReference type="Proteomes" id="UP000286931">
    <property type="component" value="Unassembled WGS sequence"/>
</dbReference>
<evidence type="ECO:0000256" key="1">
    <source>
        <dbReference type="SAM" id="Phobius"/>
    </source>
</evidence>
<comment type="caution">
    <text evidence="3">The sequence shown here is derived from an EMBL/GenBank/DDBJ whole genome shotgun (WGS) entry which is preliminary data.</text>
</comment>
<proteinExistence type="predicted"/>
<feature type="transmembrane region" description="Helical" evidence="1">
    <location>
        <begin position="42"/>
        <end position="62"/>
    </location>
</feature>
<dbReference type="EMBL" id="BIFH01000015">
    <property type="protein sequence ID" value="GCD94346.1"/>
    <property type="molecule type" value="Genomic_DNA"/>
</dbReference>
<keyword evidence="1" id="KW-1133">Transmembrane helix</keyword>
<dbReference type="InterPro" id="IPR025588">
    <property type="entry name" value="YcxB-like_C"/>
</dbReference>
<name>A0A401YIA4_9ACTN</name>